<gene>
    <name evidence="9" type="ORF">NQ318_022839</name>
</gene>
<dbReference type="InterPro" id="IPR043504">
    <property type="entry name" value="Peptidase_S1_PA_chymotrypsin"/>
</dbReference>
<keyword evidence="2 6" id="KW-0378">Hydrolase</keyword>
<keyword evidence="1 6" id="KW-0645">Protease</keyword>
<feature type="domain" description="Peptidase S1" evidence="8">
    <location>
        <begin position="37"/>
        <end position="430"/>
    </location>
</feature>
<dbReference type="InterPro" id="IPR001254">
    <property type="entry name" value="Trypsin_dom"/>
</dbReference>
<organism evidence="9 10">
    <name type="scientific">Aromia moschata</name>
    <dbReference type="NCBI Taxonomy" id="1265417"/>
    <lineage>
        <taxon>Eukaryota</taxon>
        <taxon>Metazoa</taxon>
        <taxon>Ecdysozoa</taxon>
        <taxon>Arthropoda</taxon>
        <taxon>Hexapoda</taxon>
        <taxon>Insecta</taxon>
        <taxon>Pterygota</taxon>
        <taxon>Neoptera</taxon>
        <taxon>Endopterygota</taxon>
        <taxon>Coleoptera</taxon>
        <taxon>Polyphaga</taxon>
        <taxon>Cucujiformia</taxon>
        <taxon>Chrysomeloidea</taxon>
        <taxon>Cerambycidae</taxon>
        <taxon>Cerambycinae</taxon>
        <taxon>Callichromatini</taxon>
        <taxon>Aromia</taxon>
    </lineage>
</organism>
<evidence type="ECO:0000256" key="1">
    <source>
        <dbReference type="ARBA" id="ARBA00022670"/>
    </source>
</evidence>
<keyword evidence="7" id="KW-0732">Signal</keyword>
<comment type="similarity">
    <text evidence="5">Belongs to the peptidase S1 family. CLIP subfamily.</text>
</comment>
<dbReference type="InterPro" id="IPR009003">
    <property type="entry name" value="Peptidase_S1_PA"/>
</dbReference>
<evidence type="ECO:0000256" key="2">
    <source>
        <dbReference type="ARBA" id="ARBA00022801"/>
    </source>
</evidence>
<reference evidence="9" key="1">
    <citation type="journal article" date="2023" name="Insect Mol. Biol.">
        <title>Genome sequencing provides insights into the evolution of gene families encoding plant cell wall-degrading enzymes in longhorned beetles.</title>
        <authorList>
            <person name="Shin N.R."/>
            <person name="Okamura Y."/>
            <person name="Kirsch R."/>
            <person name="Pauchet Y."/>
        </authorList>
    </citation>
    <scope>NUCLEOTIDE SEQUENCE</scope>
    <source>
        <strain evidence="9">AMC_N1</strain>
    </source>
</reference>
<keyword evidence="3 6" id="KW-0720">Serine protease</keyword>
<dbReference type="SUPFAM" id="SSF50494">
    <property type="entry name" value="Trypsin-like serine proteases"/>
    <property type="match status" value="2"/>
</dbReference>
<evidence type="ECO:0000256" key="4">
    <source>
        <dbReference type="ARBA" id="ARBA00023157"/>
    </source>
</evidence>
<accession>A0AAV8XUR3</accession>
<dbReference type="PROSITE" id="PS50240">
    <property type="entry name" value="TRYPSIN_DOM"/>
    <property type="match status" value="1"/>
</dbReference>
<dbReference type="CDD" id="cd00190">
    <property type="entry name" value="Tryp_SPc"/>
    <property type="match status" value="2"/>
</dbReference>
<dbReference type="AlphaFoldDB" id="A0AAV8XUR3"/>
<dbReference type="Proteomes" id="UP001162162">
    <property type="component" value="Unassembled WGS sequence"/>
</dbReference>
<dbReference type="SMART" id="SM00020">
    <property type="entry name" value="Tryp_SPc"/>
    <property type="match status" value="2"/>
</dbReference>
<dbReference type="FunFam" id="2.40.10.10:FF:000068">
    <property type="entry name" value="transmembrane protease serine 2"/>
    <property type="match status" value="1"/>
</dbReference>
<evidence type="ECO:0000256" key="3">
    <source>
        <dbReference type="ARBA" id="ARBA00022825"/>
    </source>
</evidence>
<dbReference type="Gene3D" id="2.40.10.10">
    <property type="entry name" value="Trypsin-like serine proteases"/>
    <property type="match status" value="2"/>
</dbReference>
<evidence type="ECO:0000256" key="7">
    <source>
        <dbReference type="SAM" id="SignalP"/>
    </source>
</evidence>
<keyword evidence="10" id="KW-1185">Reference proteome</keyword>
<dbReference type="InterPro" id="IPR050430">
    <property type="entry name" value="Peptidase_S1"/>
</dbReference>
<keyword evidence="4" id="KW-1015">Disulfide bond</keyword>
<dbReference type="PANTHER" id="PTHR24276">
    <property type="entry name" value="POLYSERASE-RELATED"/>
    <property type="match status" value="1"/>
</dbReference>
<protein>
    <recommendedName>
        <fullName evidence="8">Peptidase S1 domain-containing protein</fullName>
    </recommendedName>
</protein>
<evidence type="ECO:0000259" key="8">
    <source>
        <dbReference type="PROSITE" id="PS50240"/>
    </source>
</evidence>
<evidence type="ECO:0000256" key="6">
    <source>
        <dbReference type="RuleBase" id="RU363034"/>
    </source>
</evidence>
<dbReference type="PROSITE" id="PS00134">
    <property type="entry name" value="TRYPSIN_HIS"/>
    <property type="match status" value="1"/>
</dbReference>
<name>A0AAV8XUR3_9CUCU</name>
<dbReference type="GO" id="GO:0004252">
    <property type="term" value="F:serine-type endopeptidase activity"/>
    <property type="evidence" value="ECO:0007669"/>
    <property type="project" value="InterPro"/>
</dbReference>
<dbReference type="InterPro" id="IPR018114">
    <property type="entry name" value="TRYPSIN_HIS"/>
</dbReference>
<sequence length="431" mass="44186">MPSPESKMFRLTVALAVVSAAFGLPQTRTVPTLDGRIVGGENADISDYSYQLSLQFLGSHICGAVTISPTWALTAAHCLEGIISTTLLSVRAGSSYLNSGGQVLSVSSATQHPSYSRSSLDYDIATIGLASSIPTQASVAIPLAPLRHATTESGSMASVLQVVQVPVVSQSDCRAAYSLSAVTERMFCAGLLGEGGKDACDRDSGGPVVASGILVGLVSWGNGCARPNFPGVHASISALRLWIATVTGFFGVSSLITVRAGSSQRGSGGVVVTVLQFTIHPNYTRSTLDCDIGVLYLSTSLDTSYSSAVSLPSAGTGPTAGEIATITGWGTTSESGSLATRLQVVQVPVISQEDCRSAYNASSVTDKMFCAGLLGEGGKDACQGDSGGPLVINGTLTGLVSWGDGCARADSPGVYTNLPVLREWITSITGL</sequence>
<dbReference type="PRINTS" id="PR00722">
    <property type="entry name" value="CHYMOTRYPSIN"/>
</dbReference>
<dbReference type="PANTHER" id="PTHR24276:SF91">
    <property type="entry name" value="AT26814P-RELATED"/>
    <property type="match status" value="1"/>
</dbReference>
<dbReference type="EMBL" id="JAPWTK010000312">
    <property type="protein sequence ID" value="KAJ8942825.1"/>
    <property type="molecule type" value="Genomic_DNA"/>
</dbReference>
<dbReference type="InterPro" id="IPR001314">
    <property type="entry name" value="Peptidase_S1A"/>
</dbReference>
<proteinExistence type="inferred from homology"/>
<evidence type="ECO:0000313" key="10">
    <source>
        <dbReference type="Proteomes" id="UP001162162"/>
    </source>
</evidence>
<evidence type="ECO:0000256" key="5">
    <source>
        <dbReference type="ARBA" id="ARBA00024195"/>
    </source>
</evidence>
<feature type="chain" id="PRO_5043317083" description="Peptidase S1 domain-containing protein" evidence="7">
    <location>
        <begin position="24"/>
        <end position="431"/>
    </location>
</feature>
<dbReference type="FunFam" id="2.40.10.10:FF:000002">
    <property type="entry name" value="Transmembrane protease serine"/>
    <property type="match status" value="1"/>
</dbReference>
<dbReference type="PROSITE" id="PS00135">
    <property type="entry name" value="TRYPSIN_SER"/>
    <property type="match status" value="1"/>
</dbReference>
<dbReference type="InterPro" id="IPR033116">
    <property type="entry name" value="TRYPSIN_SER"/>
</dbReference>
<evidence type="ECO:0000313" key="9">
    <source>
        <dbReference type="EMBL" id="KAJ8942825.1"/>
    </source>
</evidence>
<feature type="signal peptide" evidence="7">
    <location>
        <begin position="1"/>
        <end position="23"/>
    </location>
</feature>
<dbReference type="Pfam" id="PF00089">
    <property type="entry name" value="Trypsin"/>
    <property type="match status" value="2"/>
</dbReference>
<dbReference type="GO" id="GO:0006508">
    <property type="term" value="P:proteolysis"/>
    <property type="evidence" value="ECO:0007669"/>
    <property type="project" value="UniProtKB-KW"/>
</dbReference>
<comment type="caution">
    <text evidence="9">The sequence shown here is derived from an EMBL/GenBank/DDBJ whole genome shotgun (WGS) entry which is preliminary data.</text>
</comment>